<comment type="catalytic activity">
    <reaction evidence="10">
        <text>L-seryl-[protein] + ATP = O-phospho-L-seryl-[protein] + ADP + H(+)</text>
        <dbReference type="Rhea" id="RHEA:17989"/>
        <dbReference type="Rhea" id="RHEA-COMP:9863"/>
        <dbReference type="Rhea" id="RHEA-COMP:11604"/>
        <dbReference type="ChEBI" id="CHEBI:15378"/>
        <dbReference type="ChEBI" id="CHEBI:29999"/>
        <dbReference type="ChEBI" id="CHEBI:30616"/>
        <dbReference type="ChEBI" id="CHEBI:83421"/>
        <dbReference type="ChEBI" id="CHEBI:456216"/>
        <dbReference type="EC" id="2.7.11.1"/>
    </reaction>
</comment>
<dbReference type="SMART" id="SM01343">
    <property type="entry name" value="FATC"/>
    <property type="match status" value="1"/>
</dbReference>
<evidence type="ECO:0000256" key="3">
    <source>
        <dbReference type="ARBA" id="ARBA00022527"/>
    </source>
</evidence>
<dbReference type="SUPFAM" id="SSF48371">
    <property type="entry name" value="ARM repeat"/>
    <property type="match status" value="1"/>
</dbReference>
<dbReference type="Gene3D" id="1.10.1070.11">
    <property type="entry name" value="Phosphatidylinositol 3-/4-kinase, catalytic domain"/>
    <property type="match status" value="1"/>
</dbReference>
<comment type="caution">
    <text evidence="16">The sequence shown here is derived from an EMBL/GenBank/DDBJ whole genome shotgun (WGS) entry which is preliminary data.</text>
</comment>
<name>A0A8S1CXU3_9INSE</name>
<feature type="coiled-coil region" evidence="11">
    <location>
        <begin position="2283"/>
        <end position="2334"/>
    </location>
</feature>
<dbReference type="PANTHER" id="PTHR11139">
    <property type="entry name" value="ATAXIA TELANGIECTASIA MUTATED ATM -RELATED"/>
    <property type="match status" value="1"/>
</dbReference>
<evidence type="ECO:0000259" key="13">
    <source>
        <dbReference type="PROSITE" id="PS50290"/>
    </source>
</evidence>
<dbReference type="InterPro" id="IPR011009">
    <property type="entry name" value="Kinase-like_dom_sf"/>
</dbReference>
<dbReference type="SMART" id="SM00146">
    <property type="entry name" value="PI3Kc"/>
    <property type="match status" value="1"/>
</dbReference>
<evidence type="ECO:0000256" key="5">
    <source>
        <dbReference type="ARBA" id="ARBA00022741"/>
    </source>
</evidence>
<accession>A0A8S1CXU3</accession>
<dbReference type="PROSITE" id="PS51189">
    <property type="entry name" value="FAT"/>
    <property type="match status" value="1"/>
</dbReference>
<dbReference type="InterPro" id="IPR039414">
    <property type="entry name" value="SMG1_PIKKc"/>
</dbReference>
<protein>
    <recommendedName>
        <fullName evidence="2">non-specific serine/threonine protein kinase</fullName>
        <ecNumber evidence="2">2.7.11.1</ecNumber>
    </recommendedName>
</protein>
<evidence type="ECO:0000313" key="16">
    <source>
        <dbReference type="EMBL" id="CAB3374702.1"/>
    </source>
</evidence>
<evidence type="ECO:0000256" key="1">
    <source>
        <dbReference type="ARBA" id="ARBA00011031"/>
    </source>
</evidence>
<dbReference type="InterPro" id="IPR018936">
    <property type="entry name" value="PI3/4_kinase_CS"/>
</dbReference>
<evidence type="ECO:0000256" key="12">
    <source>
        <dbReference type="SAM" id="MobiDB-lite"/>
    </source>
</evidence>
<feature type="compositionally biased region" description="Basic and acidic residues" evidence="12">
    <location>
        <begin position="110"/>
        <end position="127"/>
    </location>
</feature>
<dbReference type="InterPro" id="IPR036940">
    <property type="entry name" value="PI3/4_kinase_cat_sf"/>
</dbReference>
<dbReference type="FunFam" id="1.10.1070.11:FF:000008">
    <property type="entry name" value="serine/threonine-protein kinase SMG1 isoform X2"/>
    <property type="match status" value="1"/>
</dbReference>
<comment type="similarity">
    <text evidence="1">Belongs to the PI3/PI4-kinase family.</text>
</comment>
<sequence length="3350" mass="376071">MFRFRRDILTRFRHAFSSDYSLALFYLHLLDVKLDFDAVNKMDSDENQDVSAEPSTGLARGMLEIPTIVIRNSGEESSNRKVLRNQKRENLKPARQMEKQRPPRPSGKGYRKDGDPSKNKIKERTKDGYLTSMLPEDCRISTLLRRMNQEHNMEAFFSITSTLQEAIAAPENARYIHKAHEVITESLLETLQNGPTAGARAEGAKCLGIYAHSVDTEGRRTFFDWLFGAYHKEKRDDVKISLMNSLHHMFIFEKNVQKLKNKVEIQDLMKKLHKLLEAAANPKVMCAILEAILLIDASHVMAIKEFFSDIVDLLVGWHVDIDQPDWVIDLASNGLIKLHRYWVMQSQFTQDLLTQFLEDMEAYKDDLIAALATSDYPPSICRASLKLTIKVFNTVTLGLGEDAKPENGSAIRASYWSVGLNRVLNLVLAINQWEEEEAIVVTANNTVCIVLDIIGKECWSSQLHSFIKKQLEFISSCATSTIISCCETISKTVRICGDSLPVEITGELLGPESQLHKIRNGGEKQTFALVGIYHSLLSLKNVPVLEETYSLILRDLYKGFKALVPGVEPFAQYYSDVDFADYTAGEAEMAVLFLLTTLIKIYLNNSIMGIWALKPNVMDLLANSLIPNCYKNVSSSVQYLLLVIMNCHCKKYRHFLSRSSLVISGSSHFEKDSPTTGHFTLVLRTLTDVLNETNSSCQEIVLLCLQWSKDLIIEAKSCIDKLLVNDVFMGLINEIISAGTTVQNEVAVAVAGCLTNFLQILPSTKLMDKMLKDIVRLCILHLNSLDPLVKACYHQVFLLCPWTFSLEVIENPDSTPNSSAKYGLHLVEKVRKIHHIRSNPSDLKSYQFSHIMSYLLHGSQQNIQCLIDTLNLSLISTANQGDEIEKLRIAGSNSSKALWKWATWQAAQFTINSKLRTPLGKPQETFSAIENAIKSLAREFDCDKSSEVCSTSKTTVGNMTQARLLIDFVCDLDKCIYSASEGCAVAIPMPSKPVRLFFYTNRSVCAEWVSRIRWATVVVAIHSGMPHVAVRNGFELLRELTSQQQLPQMEIEKAMILLTNALLQLNEPEALQGLYRWCSEKTRLRLPWVKAATLQAAERYEEAIQEYSQKEEAHQDPLPVYQLSFKADQLGECLMHESEWSQLASLKEEYSKISGRYDTLISSSMTLETIKRLSDFRQLEEDRVEKIDFDLRKPNLVVTQVLEEYTNVLIDLQTPERTKYSKIPSITSQCNKALQDLLEEGLRGNSMRICQDVVILQQVGQAISSFAKEDGDNSSHFYNPFLLNLQNMSAEVVGKALYWNNLFQMIHQDPEIASTYLTASRTARKLGNFSRAKLLLAEYWRMARDSSVAEFDSLVPDAGIDFKAEKETAKLFYCVNRKSDAIESLSKSVKQFANKALNCGDEETKLAASELALSLAKKLAKSAVAEKHASDGSALADLIQWSDQRSVCLMELGVQVSDAIGDSFSRQLYQVALETCPENAKAWCQFAAWSYRQGRKALDFEEDGGAVAMPSESDRRKLAAILGVGPNENLVASILAILYERRKTELDDNQLSCILKNMLASRVEEVDKRVSQIVSFWSQNSKSHLFYQSAVVAYFRFLQLNGEAAQAESALTATLRLLRLIVKHATSFQDALEQGLATTPTAPWKGIIPQLFSRLNHPESFVRRRLSELLCRLASDAPHLILFPAVVGCTTASKGPLKNDNLMESFVKDDEDDTDEDSEEEMEEPEDESQNSVLRSCFLAMVDTLSHLAPASINQVRLLVSELRRITVLWDELWLGCLNQHQQDVTRRLYQLDAEQNKLKENTSLDEANKAQLMRQKYDIVMKPVVIVLERLATLTSVAPETPHERSFQLMHMDSIVRALDALKNPPADEEIKPQQCWQRFKALHAELVRQSQKRSPQTLKLSEISPSLAGLRNSAITMPGVSEPTATIAGIENTVSILPTKTRPKKLAMRGSDGRVYVFLFKGLEDLHLDERIMQFLTITNTMLQAKGKQGGGDYHACHYSVVPLGNRSGLISWVDGVQPVFSLYKRWQMRDASARQLRQQQQQQVAPSGAQPLVPRPSELFYNKLQPLLAEHNVPLENRKEWPHAVLRQVLLALMNETPSDLLAKELWSTSADASNWWRVTKNYARSVAVMSVIGYIIGLGDRHLDNLLVNLSTGEIVHIDYNVCFEKGQTLRVPEKVPFRMTPNLQTALGVTGVEGIFRLSCEHVLRTMKYGRETLLTLLEAFVYDPLIDWTPENEAGYTGAVFDGLSQRVENDVARPSRRELEREAALGMLSVRVTEMREAWNSNKEVLQETRARLVNKLHSWMEVCLEVQHMQQSVQEAHQQMAVLKEAGAVGPNHSIYSLHERHVNYLRVQGALTKVETLLKKTLEDATNNINNVQLAVVAIKTKGDTRAWLSELQVISKLNLNSQDIFDLVKQFLVSAGQSSISEQCDRMERQFGLVAQQMQSTVHANLELLENFGQLSSLFTQSQLKCHITALHAQLADSLLKNLSVEQCRSVAAKLKEHVAERRAKRETEALLISNQAQLQVAISHVNNDYIELMKRSKVEHGSPKIADQLFTLAAEDPKTLTVAVIHNLLTLNANILTVESAATNSGESLVDLTLHEGEWFLDRMIQTSELTVELTHFLSAANPRSEELANAIACLNTSKDVYCDLQALISMTNTIIAPEMSNALTTEEPSVLQIFNGLKELINSVDKPLAEVVEKLETNMTFLSLELPPPHSQAQEECLRLRFGFANLLHQERSDELTAGQKLLMGFSGLFERLEKDSIRLLDSLKSIDVPSAWPKFDQYAMARNLTVKREKQWTMRGEDSLVVFQDICLLKMLQVMMDVFGLAQKSAEFLHGRREVDVLHLMSNDFLVQPVKRYCAEFVRRQLLGLQPESVVLVACTAIEQVLHADLTEVFDQGNVSLEKVCEEQVAGEAHQAAVALVADFCKDWKKDRAAVALKKLTDATGTHLKQLELKKSAHAWINDFSSGQTSFTKNLGKALSTLVGLQPDLAEVAEQHKALVDNIAQRLKWAAGANPTIAEVLSVFKDLSSSRTELLSRLQVLSADVQSASSGILHLESMRSSNSPEVNAANSALLQLLAQCEQNLATVEAAGPYSLTLVEKRLALLLGGQPVDAAWLRSAEAQVAAQIVSNTTQLATDKTRQIAAFSEIKSYTEELRLVLQNHHSLMSGVRPLLKTLAKPGEGRETLGNYISHYKHFSEEITAVLQCLDMEELEPKQMQVLLKQLSTSEEAINMVYSNLMDVSTLCQCEQLEKQPPTENRDAVHSSNQDIMSNADNKQKAPQERNAFAMGVLRRVKAKLEGRDVEPAAGRAMTVQEQVDMIISQSTSLDNLCQHYEGWTPWV</sequence>
<keyword evidence="3" id="KW-0723">Serine/threonine-protein kinase</keyword>
<dbReference type="CDD" id="cd05170">
    <property type="entry name" value="PIKKc_SMG1"/>
    <property type="match status" value="1"/>
</dbReference>
<dbReference type="Pfam" id="PF00454">
    <property type="entry name" value="PI3_PI4_kinase"/>
    <property type="match status" value="1"/>
</dbReference>
<keyword evidence="11" id="KW-0175">Coiled coil</keyword>
<dbReference type="InterPro" id="IPR000403">
    <property type="entry name" value="PI3/4_kinase_cat_dom"/>
</dbReference>
<dbReference type="GO" id="GO:0005524">
    <property type="term" value="F:ATP binding"/>
    <property type="evidence" value="ECO:0007669"/>
    <property type="project" value="UniProtKB-KW"/>
</dbReference>
<evidence type="ECO:0000259" key="15">
    <source>
        <dbReference type="PROSITE" id="PS51190"/>
    </source>
</evidence>
<dbReference type="PROSITE" id="PS00916">
    <property type="entry name" value="PI3_4_KINASE_2"/>
    <property type="match status" value="1"/>
</dbReference>
<evidence type="ECO:0000256" key="6">
    <source>
        <dbReference type="ARBA" id="ARBA00022777"/>
    </source>
</evidence>
<keyword evidence="8" id="KW-0866">Nonsense-mediated mRNA decay</keyword>
<keyword evidence="5" id="KW-0547">Nucleotide-binding</keyword>
<evidence type="ECO:0000256" key="10">
    <source>
        <dbReference type="ARBA" id="ARBA00048679"/>
    </source>
</evidence>
<dbReference type="InterPro" id="IPR016024">
    <property type="entry name" value="ARM-type_fold"/>
</dbReference>
<dbReference type="SUPFAM" id="SSF56112">
    <property type="entry name" value="Protein kinase-like (PK-like)"/>
    <property type="match status" value="1"/>
</dbReference>
<feature type="domain" description="PI3K/PI4K catalytic" evidence="13">
    <location>
        <begin position="1932"/>
        <end position="2286"/>
    </location>
</feature>
<evidence type="ECO:0000256" key="8">
    <source>
        <dbReference type="ARBA" id="ARBA00023161"/>
    </source>
</evidence>
<feature type="domain" description="FAT" evidence="14">
    <location>
        <begin position="1040"/>
        <end position="1691"/>
    </location>
</feature>
<dbReference type="EMBL" id="CADEPI010000102">
    <property type="protein sequence ID" value="CAB3374702.1"/>
    <property type="molecule type" value="Genomic_DNA"/>
</dbReference>
<dbReference type="PANTHER" id="PTHR11139:SF71">
    <property type="entry name" value="SERINE_THREONINE-PROTEIN KINASE SMG1"/>
    <property type="match status" value="1"/>
</dbReference>
<evidence type="ECO:0000313" key="17">
    <source>
        <dbReference type="Proteomes" id="UP000494165"/>
    </source>
</evidence>
<dbReference type="InterPro" id="IPR050517">
    <property type="entry name" value="DDR_Repair_Kinase"/>
</dbReference>
<dbReference type="GO" id="GO:0004674">
    <property type="term" value="F:protein serine/threonine kinase activity"/>
    <property type="evidence" value="ECO:0007669"/>
    <property type="project" value="UniProtKB-KW"/>
</dbReference>
<dbReference type="EC" id="2.7.11.1" evidence="2"/>
<keyword evidence="6" id="KW-0418">Kinase</keyword>
<gene>
    <name evidence="16" type="ORF">CLODIP_2_CD02411</name>
</gene>
<dbReference type="InterPro" id="IPR003152">
    <property type="entry name" value="FATC_dom"/>
</dbReference>
<evidence type="ECO:0000256" key="11">
    <source>
        <dbReference type="SAM" id="Coils"/>
    </source>
</evidence>
<feature type="compositionally biased region" description="Basic and acidic residues" evidence="12">
    <location>
        <begin position="86"/>
        <end position="101"/>
    </location>
</feature>
<dbReference type="Gene3D" id="3.30.1010.10">
    <property type="entry name" value="Phosphatidylinositol 3-kinase Catalytic Subunit, Chain A, domain 4"/>
    <property type="match status" value="1"/>
</dbReference>
<dbReference type="GO" id="GO:0005634">
    <property type="term" value="C:nucleus"/>
    <property type="evidence" value="ECO:0007669"/>
    <property type="project" value="TreeGrafter"/>
</dbReference>
<organism evidence="16 17">
    <name type="scientific">Cloeon dipterum</name>
    <dbReference type="NCBI Taxonomy" id="197152"/>
    <lineage>
        <taxon>Eukaryota</taxon>
        <taxon>Metazoa</taxon>
        <taxon>Ecdysozoa</taxon>
        <taxon>Arthropoda</taxon>
        <taxon>Hexapoda</taxon>
        <taxon>Insecta</taxon>
        <taxon>Pterygota</taxon>
        <taxon>Palaeoptera</taxon>
        <taxon>Ephemeroptera</taxon>
        <taxon>Pisciforma</taxon>
        <taxon>Baetidae</taxon>
        <taxon>Cloeon</taxon>
    </lineage>
</organism>
<feature type="domain" description="FATC" evidence="15">
    <location>
        <begin position="3318"/>
        <end position="3350"/>
    </location>
</feature>
<keyword evidence="17" id="KW-1185">Reference proteome</keyword>
<dbReference type="InterPro" id="IPR014009">
    <property type="entry name" value="PIK_FAT"/>
</dbReference>
<evidence type="ECO:0000259" key="14">
    <source>
        <dbReference type="PROSITE" id="PS51189"/>
    </source>
</evidence>
<dbReference type="Proteomes" id="UP000494165">
    <property type="component" value="Unassembled WGS sequence"/>
</dbReference>
<evidence type="ECO:0000256" key="4">
    <source>
        <dbReference type="ARBA" id="ARBA00022679"/>
    </source>
</evidence>
<feature type="compositionally biased region" description="Acidic residues" evidence="12">
    <location>
        <begin position="1709"/>
        <end position="1729"/>
    </location>
</feature>
<dbReference type="InterPro" id="IPR031559">
    <property type="entry name" value="SMG1"/>
</dbReference>
<dbReference type="OrthoDB" id="10065496at2759"/>
<evidence type="ECO:0000256" key="7">
    <source>
        <dbReference type="ARBA" id="ARBA00022840"/>
    </source>
</evidence>
<reference evidence="16 17" key="1">
    <citation type="submission" date="2020-04" db="EMBL/GenBank/DDBJ databases">
        <authorList>
            <person name="Alioto T."/>
            <person name="Alioto T."/>
            <person name="Gomez Garrido J."/>
        </authorList>
    </citation>
    <scope>NUCLEOTIDE SEQUENCE [LARGE SCALE GENOMIC DNA]</scope>
</reference>
<feature type="region of interest" description="Disordered" evidence="12">
    <location>
        <begin position="1700"/>
        <end position="1732"/>
    </location>
</feature>
<comment type="catalytic activity">
    <reaction evidence="9">
        <text>L-threonyl-[protein] + ATP = O-phospho-L-threonyl-[protein] + ADP + H(+)</text>
        <dbReference type="Rhea" id="RHEA:46608"/>
        <dbReference type="Rhea" id="RHEA-COMP:11060"/>
        <dbReference type="Rhea" id="RHEA-COMP:11605"/>
        <dbReference type="ChEBI" id="CHEBI:15378"/>
        <dbReference type="ChEBI" id="CHEBI:30013"/>
        <dbReference type="ChEBI" id="CHEBI:30616"/>
        <dbReference type="ChEBI" id="CHEBI:61977"/>
        <dbReference type="ChEBI" id="CHEBI:456216"/>
        <dbReference type="EC" id="2.7.11.1"/>
    </reaction>
</comment>
<feature type="region of interest" description="Disordered" evidence="12">
    <location>
        <begin position="74"/>
        <end position="128"/>
    </location>
</feature>
<evidence type="ECO:0000256" key="2">
    <source>
        <dbReference type="ARBA" id="ARBA00012513"/>
    </source>
</evidence>
<dbReference type="Pfam" id="PF02260">
    <property type="entry name" value="FATC"/>
    <property type="match status" value="1"/>
</dbReference>
<dbReference type="GO" id="GO:0000184">
    <property type="term" value="P:nuclear-transcribed mRNA catabolic process, nonsense-mediated decay"/>
    <property type="evidence" value="ECO:0007669"/>
    <property type="project" value="UniProtKB-KW"/>
</dbReference>
<dbReference type="SMART" id="SM01345">
    <property type="entry name" value="Rapamycin_bind"/>
    <property type="match status" value="1"/>
</dbReference>
<evidence type="ECO:0000256" key="9">
    <source>
        <dbReference type="ARBA" id="ARBA00047899"/>
    </source>
</evidence>
<proteinExistence type="inferred from homology"/>
<dbReference type="PROSITE" id="PS51190">
    <property type="entry name" value="FATC"/>
    <property type="match status" value="1"/>
</dbReference>
<keyword evidence="7" id="KW-0067">ATP-binding</keyword>
<dbReference type="PROSITE" id="PS50290">
    <property type="entry name" value="PI3_4_KINASE_3"/>
    <property type="match status" value="1"/>
</dbReference>
<keyword evidence="4" id="KW-0808">Transferase</keyword>
<dbReference type="Pfam" id="PF15785">
    <property type="entry name" value="SMG1"/>
    <property type="match status" value="1"/>
</dbReference>